<dbReference type="InterPro" id="IPR040477">
    <property type="entry name" value="KDM4-like_Tudor"/>
</dbReference>
<evidence type="ECO:0000256" key="5">
    <source>
        <dbReference type="ARBA" id="ARBA00022723"/>
    </source>
</evidence>
<evidence type="ECO:0000256" key="11">
    <source>
        <dbReference type="ARBA" id="ARBA00023125"/>
    </source>
</evidence>
<comment type="function">
    <text evidence="13">Polycomb group (PcG) protein that specifically binds histone H3 trimethylated at 'Lys-36' (H3K36me3) and recruits the PRC2 complex, thus enhancing PRC2 H3K27me3 methylation activity. Regulates the transcriptional networks during embryonic stem cell self-renewal and differentiation. Promotes recruitment of the PRC2 complex to the inactive X chromosome in differentiating XX ES cells and PRC2 recruitment to target genes in undifferentiated ES cells. Required to repress Hox genes by enhancing H3K27me3 methylation of the PRC2 complex. In some conditions may act as an inhibitor of PRC2 activity: able to activate the CDKN2A gene and promote cellular senescence by suppressing the catalytic activity of the PRC2 complex locally. Binds to the metal-regulating-element (MRE) of MT1A gene promoter.</text>
</comment>
<dbReference type="CDD" id="cd15578">
    <property type="entry name" value="PHD1_MTF2"/>
    <property type="match status" value="1"/>
</dbReference>
<keyword evidence="11" id="KW-0238">DNA-binding</keyword>
<feature type="domain" description="PHD-type" evidence="19">
    <location>
        <begin position="103"/>
        <end position="158"/>
    </location>
</feature>
<dbReference type="InterPro" id="IPR011011">
    <property type="entry name" value="Znf_FYVE_PHD"/>
</dbReference>
<evidence type="ECO:0000256" key="8">
    <source>
        <dbReference type="ARBA" id="ARBA00022833"/>
    </source>
</evidence>
<dbReference type="PROSITE" id="PS01359">
    <property type="entry name" value="ZF_PHD_1"/>
    <property type="match status" value="1"/>
</dbReference>
<reference evidence="21" key="1">
    <citation type="journal article" date="2006" name="Science">
        <title>Ancient noncoding elements conserved in the human genome.</title>
        <authorList>
            <person name="Venkatesh B."/>
            <person name="Kirkness E.F."/>
            <person name="Loh Y.H."/>
            <person name="Halpern A.L."/>
            <person name="Lee A.P."/>
            <person name="Johnson J."/>
            <person name="Dandona N."/>
            <person name="Viswanathan L.D."/>
            <person name="Tay A."/>
            <person name="Venter J.C."/>
            <person name="Strausberg R.L."/>
            <person name="Brenner S."/>
        </authorList>
    </citation>
    <scope>NUCLEOTIDE SEQUENCE [LARGE SCALE GENOMIC DNA]</scope>
</reference>
<dbReference type="Proteomes" id="UP000314986">
    <property type="component" value="Unassembled WGS sequence"/>
</dbReference>
<dbReference type="InterPro" id="IPR013083">
    <property type="entry name" value="Znf_RING/FYVE/PHD"/>
</dbReference>
<comment type="subcellular location">
    <subcellularLocation>
        <location evidence="1">Nucleus</location>
    </subcellularLocation>
</comment>
<dbReference type="SUPFAM" id="SSF63748">
    <property type="entry name" value="Tudor/PWWP/MBT"/>
    <property type="match status" value="1"/>
</dbReference>
<evidence type="ECO:0000259" key="19">
    <source>
        <dbReference type="PROSITE" id="PS50016"/>
    </source>
</evidence>
<comment type="similarity">
    <text evidence="2">Belongs to the Polycomblike family.</text>
</comment>
<keyword evidence="8" id="KW-0862">Zinc</keyword>
<dbReference type="Gene3D" id="3.90.980.20">
    <property type="match status" value="1"/>
</dbReference>
<dbReference type="InterPro" id="IPR019787">
    <property type="entry name" value="Znf_PHD-finger"/>
</dbReference>
<dbReference type="Gene3D" id="3.30.40.10">
    <property type="entry name" value="Zinc/RING finger domain, C3HC4 (zinc finger)"/>
    <property type="match status" value="1"/>
</dbReference>
<organism evidence="20 21">
    <name type="scientific">Callorhinchus milii</name>
    <name type="common">Ghost shark</name>
    <dbReference type="NCBI Taxonomy" id="7868"/>
    <lineage>
        <taxon>Eukaryota</taxon>
        <taxon>Metazoa</taxon>
        <taxon>Chordata</taxon>
        <taxon>Craniata</taxon>
        <taxon>Vertebrata</taxon>
        <taxon>Chondrichthyes</taxon>
        <taxon>Holocephali</taxon>
        <taxon>Chimaeriformes</taxon>
        <taxon>Callorhinchidae</taxon>
        <taxon>Callorhinchus</taxon>
    </lineage>
</organism>
<reference evidence="20" key="5">
    <citation type="submission" date="2025-09" db="UniProtKB">
        <authorList>
            <consortium name="Ensembl"/>
        </authorList>
    </citation>
    <scope>IDENTIFICATION</scope>
</reference>
<protein>
    <recommendedName>
        <fullName evidence="15">Metal-response element-binding transcription factor 2</fullName>
    </recommendedName>
    <alternativeName>
        <fullName evidence="16">Metal regulatory transcription factor 2</fullName>
    </alternativeName>
</protein>
<feature type="region of interest" description="Disordered" evidence="18">
    <location>
        <begin position="409"/>
        <end position="484"/>
    </location>
</feature>
<dbReference type="FunFam" id="3.90.980.20:FF:000001">
    <property type="entry name" value="metal-response element-binding transcription factor 2 isoform X1"/>
    <property type="match status" value="1"/>
</dbReference>
<keyword evidence="7 17" id="KW-0863">Zinc-finger</keyword>
<keyword evidence="6" id="KW-0677">Repeat</keyword>
<dbReference type="PROSITE" id="PS50016">
    <property type="entry name" value="ZF_PHD_2"/>
    <property type="match status" value="1"/>
</dbReference>
<evidence type="ECO:0000256" key="14">
    <source>
        <dbReference type="ARBA" id="ARBA00063637"/>
    </source>
</evidence>
<dbReference type="GO" id="GO:0008270">
    <property type="term" value="F:zinc ion binding"/>
    <property type="evidence" value="ECO:0007669"/>
    <property type="project" value="UniProtKB-KW"/>
</dbReference>
<feature type="region of interest" description="Disordered" evidence="18">
    <location>
        <begin position="1"/>
        <end position="40"/>
    </location>
</feature>
<dbReference type="InterPro" id="IPR025894">
    <property type="entry name" value="Mtf2_C_dom"/>
</dbReference>
<dbReference type="Pfam" id="PF00628">
    <property type="entry name" value="PHD"/>
    <property type="match status" value="1"/>
</dbReference>
<evidence type="ECO:0000256" key="7">
    <source>
        <dbReference type="ARBA" id="ARBA00022771"/>
    </source>
</evidence>
<keyword evidence="21" id="KW-1185">Reference proteome</keyword>
<dbReference type="PANTHER" id="PTHR12628">
    <property type="entry name" value="POLYCOMB-LIKE TRANSCRIPTION FACTOR"/>
    <property type="match status" value="1"/>
</dbReference>
<dbReference type="InterPro" id="IPR001965">
    <property type="entry name" value="Znf_PHD"/>
</dbReference>
<dbReference type="SMART" id="SM00249">
    <property type="entry name" value="PHD"/>
    <property type="match status" value="2"/>
</dbReference>
<evidence type="ECO:0000256" key="17">
    <source>
        <dbReference type="PROSITE-ProRule" id="PRU00146"/>
    </source>
</evidence>
<feature type="compositionally biased region" description="Polar residues" evidence="18">
    <location>
        <begin position="463"/>
        <end position="475"/>
    </location>
</feature>
<keyword evidence="9" id="KW-0832">Ubl conjugation</keyword>
<evidence type="ECO:0000256" key="15">
    <source>
        <dbReference type="ARBA" id="ARBA00068985"/>
    </source>
</evidence>
<evidence type="ECO:0000313" key="21">
    <source>
        <dbReference type="Proteomes" id="UP000314986"/>
    </source>
</evidence>
<name>A0A4W3HJ32_CALMI</name>
<dbReference type="Ensembl" id="ENSCMIT00000016370.1">
    <property type="protein sequence ID" value="ENSCMIP00000016041.1"/>
    <property type="gene ID" value="ENSCMIG00000007771.1"/>
</dbReference>
<reference evidence="21" key="3">
    <citation type="journal article" date="2014" name="Nature">
        <title>Elephant shark genome provides unique insights into gnathostome evolution.</title>
        <authorList>
            <consortium name="International Elephant Shark Genome Sequencing Consortium"/>
            <person name="Venkatesh B."/>
            <person name="Lee A.P."/>
            <person name="Ravi V."/>
            <person name="Maurya A.K."/>
            <person name="Lian M.M."/>
            <person name="Swann J.B."/>
            <person name="Ohta Y."/>
            <person name="Flajnik M.F."/>
            <person name="Sutoh Y."/>
            <person name="Kasahara M."/>
            <person name="Hoon S."/>
            <person name="Gangu V."/>
            <person name="Roy S.W."/>
            <person name="Irimia M."/>
            <person name="Korzh V."/>
            <person name="Kondrychyn I."/>
            <person name="Lim Z.W."/>
            <person name="Tay B.H."/>
            <person name="Tohari S."/>
            <person name="Kong K.W."/>
            <person name="Ho S."/>
            <person name="Lorente-Galdos B."/>
            <person name="Quilez J."/>
            <person name="Marques-Bonet T."/>
            <person name="Raney B.J."/>
            <person name="Ingham P.W."/>
            <person name="Tay A."/>
            <person name="Hillier L.W."/>
            <person name="Minx P."/>
            <person name="Boehm T."/>
            <person name="Wilson R.K."/>
            <person name="Brenner S."/>
            <person name="Warren W.C."/>
        </authorList>
    </citation>
    <scope>NUCLEOTIDE SEQUENCE [LARGE SCALE GENOMIC DNA]</scope>
</reference>
<dbReference type="AlphaFoldDB" id="A0A4W3HJ32"/>
<evidence type="ECO:0000313" key="20">
    <source>
        <dbReference type="Ensembl" id="ENSCMIP00000016041.1"/>
    </source>
</evidence>
<comment type="subunit">
    <text evidence="14">Associates with the PRC2 complex, which consists of the core components EED, EZH1 or EZH2, SUZ12, and RBBP4, and various combinations of accessory subunits including AEBP2, JARID2, PHF19, MTF2 and EPOP. Forms a dimeric PRC2.1 (class 1, PRC-PCL) complex consisting of at least SUZ12, RBBP4, and PHF19 or MTF2; PHF19 and MTF2 stabilize the dimeric structure which enhances PRC2 interaction with chromatin.</text>
</comment>
<evidence type="ECO:0000256" key="18">
    <source>
        <dbReference type="SAM" id="MobiDB-lite"/>
    </source>
</evidence>
<dbReference type="InterPro" id="IPR019786">
    <property type="entry name" value="Zinc_finger_PHD-type_CS"/>
</dbReference>
<keyword evidence="5" id="KW-0479">Metal-binding</keyword>
<dbReference type="SUPFAM" id="SSF57903">
    <property type="entry name" value="FYVE/PHD zinc finger"/>
    <property type="match status" value="2"/>
</dbReference>
<dbReference type="Pfam" id="PF18104">
    <property type="entry name" value="Tudor_2"/>
    <property type="match status" value="1"/>
</dbReference>
<proteinExistence type="inferred from homology"/>
<keyword evidence="12" id="KW-0539">Nucleus</keyword>
<accession>A0A4W3HJ32</accession>
<dbReference type="SMART" id="SM00333">
    <property type="entry name" value="TUDOR"/>
    <property type="match status" value="1"/>
</dbReference>
<dbReference type="FunFam" id="2.30.30.140:FF:000014">
    <property type="entry name" value="Metal-response element-binding transcription factor 2"/>
    <property type="match status" value="1"/>
</dbReference>
<dbReference type="Gene3D" id="2.30.30.140">
    <property type="match status" value="1"/>
</dbReference>
<dbReference type="Pfam" id="PF14061">
    <property type="entry name" value="Mtf2_C"/>
    <property type="match status" value="1"/>
</dbReference>
<dbReference type="FunFam" id="3.30.40.10:FF:000126">
    <property type="entry name" value="metal-response element-binding transcription factor 2 isoform X1"/>
    <property type="match status" value="1"/>
</dbReference>
<keyword evidence="3" id="KW-1017">Isopeptide bond</keyword>
<evidence type="ECO:0000256" key="9">
    <source>
        <dbReference type="ARBA" id="ARBA00022843"/>
    </source>
</evidence>
<feature type="compositionally biased region" description="Basic residues" evidence="18">
    <location>
        <begin position="13"/>
        <end position="23"/>
    </location>
</feature>
<keyword evidence="10" id="KW-0156">Chromatin regulator</keyword>
<dbReference type="CDD" id="cd20450">
    <property type="entry name" value="Tudor_MTF2"/>
    <property type="match status" value="1"/>
</dbReference>
<dbReference type="InterPro" id="IPR042015">
    <property type="entry name" value="MTF2_PHD2"/>
</dbReference>
<evidence type="ECO:0000256" key="10">
    <source>
        <dbReference type="ARBA" id="ARBA00022853"/>
    </source>
</evidence>
<dbReference type="GeneTree" id="ENSGT00950000183180"/>
<reference evidence="20" key="4">
    <citation type="submission" date="2025-08" db="UniProtKB">
        <authorList>
            <consortium name="Ensembl"/>
        </authorList>
    </citation>
    <scope>IDENTIFICATION</scope>
</reference>
<sequence length="551" mass="63059">MDRDTTGAGNSSLHKRSPSRRNQKTPVSSVHLSLRDGPKGKQTVCKFEEGQDVLARWSDGLFYLGTVKKVNKQKESCFVIFEDSSKSWVLWKDIQTGASGSGEMVCTICQEEYSEAPNEMVICDKCGQGYHQKCHIPNIDSSVIASDAKWLCRQCVFATTTKRGGALKKGPNAKALQVMKQTLPYQLEDLQWDLGHKTNHQQCYCYCGGPGDWYLKMLQCWRCKQWFHEACIQCLQKPMLYGDRFYLFICSVCNSGPEYLKRLPLRWVDIAHLSLYNLSVIHKKKYFDSELELMTYINENWDRLQPGELIDTLKTERYDHILEALNENKCMFMSGKEIKKKKHLFGLRIRVPPIPPNTALKTEESNEEVSHEFKIKGRKSTMALKKRKEKIQFLIFSWKLVEKTAQSSNTSDVESIGAASTAETTSTSVSRQSSLSGPRRRTRTGRSWPLTLQRLKKRRGRTSTRTFQPQTSESGNDNEEKDDCQYEGLDPEIIDINDQDMHLNHLKSSITNYFGAAGRLACGEKYRILARRVTLDGKVQYLVEWEGITAS</sequence>
<evidence type="ECO:0000256" key="13">
    <source>
        <dbReference type="ARBA" id="ARBA00058935"/>
    </source>
</evidence>
<evidence type="ECO:0000256" key="16">
    <source>
        <dbReference type="ARBA" id="ARBA00075255"/>
    </source>
</evidence>
<reference evidence="21" key="2">
    <citation type="journal article" date="2007" name="PLoS Biol.">
        <title>Survey sequencing and comparative analysis of the elephant shark (Callorhinchus milii) genome.</title>
        <authorList>
            <person name="Venkatesh B."/>
            <person name="Kirkness E.F."/>
            <person name="Loh Y.H."/>
            <person name="Halpern A.L."/>
            <person name="Lee A.P."/>
            <person name="Johnson J."/>
            <person name="Dandona N."/>
            <person name="Viswanathan L.D."/>
            <person name="Tay A."/>
            <person name="Venter J.C."/>
            <person name="Strausberg R.L."/>
            <person name="Brenner S."/>
        </authorList>
    </citation>
    <scope>NUCLEOTIDE SEQUENCE [LARGE SCALE GENOMIC DNA]</scope>
</reference>
<dbReference type="GO" id="GO:0003682">
    <property type="term" value="F:chromatin binding"/>
    <property type="evidence" value="ECO:0007669"/>
    <property type="project" value="TreeGrafter"/>
</dbReference>
<evidence type="ECO:0000256" key="3">
    <source>
        <dbReference type="ARBA" id="ARBA00022499"/>
    </source>
</evidence>
<evidence type="ECO:0000256" key="6">
    <source>
        <dbReference type="ARBA" id="ARBA00022737"/>
    </source>
</evidence>
<evidence type="ECO:0000256" key="2">
    <source>
        <dbReference type="ARBA" id="ARBA00008084"/>
    </source>
</evidence>
<dbReference type="PANTHER" id="PTHR12628:SF12">
    <property type="entry name" value="METAL-RESPONSE ELEMENT-BINDING TRANSCRIPTION FACTOR 2"/>
    <property type="match status" value="1"/>
</dbReference>
<evidence type="ECO:0000256" key="1">
    <source>
        <dbReference type="ARBA" id="ARBA00004123"/>
    </source>
</evidence>
<dbReference type="GO" id="GO:0005634">
    <property type="term" value="C:nucleus"/>
    <property type="evidence" value="ECO:0007669"/>
    <property type="project" value="UniProtKB-SubCell"/>
</dbReference>
<dbReference type="GO" id="GO:0045814">
    <property type="term" value="P:negative regulation of gene expression, epigenetic"/>
    <property type="evidence" value="ECO:0007669"/>
    <property type="project" value="TreeGrafter"/>
</dbReference>
<dbReference type="GO" id="GO:0003677">
    <property type="term" value="F:DNA binding"/>
    <property type="evidence" value="ECO:0007669"/>
    <property type="project" value="UniProtKB-KW"/>
</dbReference>
<keyword evidence="4" id="KW-0597">Phosphoprotein</keyword>
<dbReference type="InterPro" id="IPR002999">
    <property type="entry name" value="Tudor"/>
</dbReference>
<evidence type="ECO:0000256" key="12">
    <source>
        <dbReference type="ARBA" id="ARBA00023242"/>
    </source>
</evidence>
<feature type="compositionally biased region" description="Low complexity" evidence="18">
    <location>
        <begin position="418"/>
        <end position="437"/>
    </location>
</feature>
<evidence type="ECO:0000256" key="4">
    <source>
        <dbReference type="ARBA" id="ARBA00022553"/>
    </source>
</evidence>
<dbReference type="CDD" id="cd15580">
    <property type="entry name" value="PHD2_MTF2"/>
    <property type="match status" value="1"/>
</dbReference>
<dbReference type="InterPro" id="IPR042014">
    <property type="entry name" value="MTF2_PHD1"/>
</dbReference>